<evidence type="ECO:0000313" key="11">
    <source>
        <dbReference type="Proteomes" id="UP000441609"/>
    </source>
</evidence>
<organism evidence="7 10">
    <name type="scientific">Parabacteroides distasonis</name>
    <dbReference type="NCBI Taxonomy" id="823"/>
    <lineage>
        <taxon>Bacteria</taxon>
        <taxon>Pseudomonadati</taxon>
        <taxon>Bacteroidota</taxon>
        <taxon>Bacteroidia</taxon>
        <taxon>Bacteroidales</taxon>
        <taxon>Tannerellaceae</taxon>
        <taxon>Parabacteroides</taxon>
    </lineage>
</organism>
<feature type="transmembrane region" description="Helical" evidence="6">
    <location>
        <begin position="45"/>
        <end position="74"/>
    </location>
</feature>
<dbReference type="GO" id="GO:0005886">
    <property type="term" value="C:plasma membrane"/>
    <property type="evidence" value="ECO:0007669"/>
    <property type="project" value="UniProtKB-SubCell"/>
</dbReference>
<dbReference type="InterPro" id="IPR002797">
    <property type="entry name" value="Polysacc_synth"/>
</dbReference>
<feature type="transmembrane region" description="Helical" evidence="6">
    <location>
        <begin position="163"/>
        <end position="184"/>
    </location>
</feature>
<feature type="transmembrane region" description="Helical" evidence="6">
    <location>
        <begin position="229"/>
        <end position="249"/>
    </location>
</feature>
<feature type="transmembrane region" description="Helical" evidence="6">
    <location>
        <begin position="349"/>
        <end position="369"/>
    </location>
</feature>
<reference evidence="7 10" key="1">
    <citation type="submission" date="2015-09" db="EMBL/GenBank/DDBJ databases">
        <authorList>
            <consortium name="Pathogen Informatics"/>
        </authorList>
    </citation>
    <scope>NUCLEOTIDE SEQUENCE [LARGE SCALE GENOMIC DNA]</scope>
    <source>
        <strain evidence="7 10">2789STDY5608822</strain>
    </source>
</reference>
<keyword evidence="4 6" id="KW-1133">Transmembrane helix</keyword>
<evidence type="ECO:0000256" key="3">
    <source>
        <dbReference type="ARBA" id="ARBA00022692"/>
    </source>
</evidence>
<evidence type="ECO:0000256" key="4">
    <source>
        <dbReference type="ARBA" id="ARBA00022989"/>
    </source>
</evidence>
<keyword evidence="3 6" id="KW-0812">Transmembrane</keyword>
<proteinExistence type="predicted"/>
<keyword evidence="5 6" id="KW-0472">Membrane</keyword>
<dbReference type="EMBL" id="JAQMPJ010000012">
    <property type="protein sequence ID" value="MDB9005998.1"/>
    <property type="molecule type" value="Genomic_DNA"/>
</dbReference>
<dbReference type="EMBL" id="CYYK01000015">
    <property type="protein sequence ID" value="CUP00450.1"/>
    <property type="molecule type" value="Genomic_DNA"/>
</dbReference>
<accession>A0A174JTG9</accession>
<dbReference type="EMBL" id="WKMO01000008">
    <property type="protein sequence ID" value="MSB73705.1"/>
    <property type="molecule type" value="Genomic_DNA"/>
</dbReference>
<feature type="transmembrane region" description="Helical" evidence="6">
    <location>
        <begin position="317"/>
        <end position="337"/>
    </location>
</feature>
<sequence>MSVSSVNNKRIAKNTLFLYFRQILVMAVSLYTVRVVLEVLGEEDYGIYNVVGGFVALFNILSGALSVAIGRFITYEMGQPDATTLRLRRIFSSSLLIQIAMGLVISLLIGTFGVWFVAHKMVIPSDRLGVTFYVLGFSVLSFFINLLSVPYNALIIAHEQMKAFAYISIIEVVLKLLVAYLLLISPVDKLWLYALSMVLVALIVRFTYVLYCKRHFAECRFLWGFDRRLLSRMFAFSGWAFLGNGAIVLKDQGSNVLLNLFGGPAVNAARGIAMQVNAAVYSFVMNFMQASNPQITKNYASGNLEAMYSLIIRCSKFSFFIMLMILLPLCAGVDYVLRLWLVDVPAHTVNFVVLTLLYSLVECFLNPLITGMLAQGNIKSFEIGLASLYTVNFMASYVCLKLGMPVETVFVLNIVFKALVLVVLLIHSKLKFAFPVARFCKECLSFSLAVFLLSALFIYILPGKEYGGLVCFGVRTFAIMAFIGVAVILIGMTREERDYVVRILKERLSRAQ</sequence>
<name>A0A174JTG9_PARDI</name>
<evidence type="ECO:0000256" key="5">
    <source>
        <dbReference type="ARBA" id="ARBA00023136"/>
    </source>
</evidence>
<feature type="transmembrane region" description="Helical" evidence="6">
    <location>
        <begin position="130"/>
        <end position="151"/>
    </location>
</feature>
<comment type="caution">
    <text evidence="7">The sequence shown here is derived from an EMBL/GenBank/DDBJ whole genome shotgun (WGS) entry which is preliminary data.</text>
</comment>
<dbReference type="Proteomes" id="UP000095455">
    <property type="component" value="Unassembled WGS sequence"/>
</dbReference>
<evidence type="ECO:0000313" key="9">
    <source>
        <dbReference type="EMBL" id="MSB73705.1"/>
    </source>
</evidence>
<feature type="transmembrane region" description="Helical" evidence="6">
    <location>
        <begin position="16"/>
        <end position="33"/>
    </location>
</feature>
<dbReference type="AlphaFoldDB" id="A0A174JTG9"/>
<evidence type="ECO:0000313" key="8">
    <source>
        <dbReference type="EMBL" id="MDB9005998.1"/>
    </source>
</evidence>
<reference evidence="8" key="3">
    <citation type="submission" date="2023-01" db="EMBL/GenBank/DDBJ databases">
        <title>Human gut microbiome strain richness.</title>
        <authorList>
            <person name="Chen-Liaw A."/>
        </authorList>
    </citation>
    <scope>NUCLEOTIDE SEQUENCE</scope>
    <source>
        <strain evidence="8">RTP21484st1_E5_RTP21484_190118</strain>
    </source>
</reference>
<gene>
    <name evidence="7" type="ORF">ERS852380_03688</name>
    <name evidence="9" type="ORF">GKD70_10485</name>
    <name evidence="8" type="ORF">PN599_13410</name>
</gene>
<dbReference type="Pfam" id="PF01943">
    <property type="entry name" value="Polysacc_synt"/>
    <property type="match status" value="1"/>
</dbReference>
<feature type="transmembrane region" description="Helical" evidence="6">
    <location>
        <begin position="190"/>
        <end position="208"/>
    </location>
</feature>
<evidence type="ECO:0000256" key="6">
    <source>
        <dbReference type="SAM" id="Phobius"/>
    </source>
</evidence>
<evidence type="ECO:0000256" key="2">
    <source>
        <dbReference type="ARBA" id="ARBA00022475"/>
    </source>
</evidence>
<dbReference type="Proteomes" id="UP000441609">
    <property type="component" value="Unassembled WGS sequence"/>
</dbReference>
<comment type="subcellular location">
    <subcellularLocation>
        <location evidence="1">Cell membrane</location>
        <topology evidence="1">Multi-pass membrane protein</topology>
    </subcellularLocation>
</comment>
<feature type="transmembrane region" description="Helical" evidence="6">
    <location>
        <begin position="95"/>
        <end position="118"/>
    </location>
</feature>
<reference evidence="9 11" key="2">
    <citation type="journal article" date="2019" name="Nat. Med.">
        <title>A library of human gut bacterial isolates paired with longitudinal multiomics data enables mechanistic microbiome research.</title>
        <authorList>
            <person name="Poyet M."/>
            <person name="Groussin M."/>
            <person name="Gibbons S.M."/>
            <person name="Avila-Pacheco J."/>
            <person name="Jiang X."/>
            <person name="Kearney S.M."/>
            <person name="Perrotta A.R."/>
            <person name="Berdy B."/>
            <person name="Zhao S."/>
            <person name="Lieberman T.D."/>
            <person name="Swanson P.K."/>
            <person name="Smith M."/>
            <person name="Roesemann S."/>
            <person name="Alexander J.E."/>
            <person name="Rich S.A."/>
            <person name="Livny J."/>
            <person name="Vlamakis H."/>
            <person name="Clish C."/>
            <person name="Bullock K."/>
            <person name="Deik A."/>
            <person name="Scott J."/>
            <person name="Pierce K.A."/>
            <person name="Xavier R.J."/>
            <person name="Alm E.J."/>
        </authorList>
    </citation>
    <scope>NUCLEOTIDE SEQUENCE [LARGE SCALE GENOMIC DNA]</scope>
    <source>
        <strain evidence="9 11">BIOML-A20</strain>
    </source>
</reference>
<dbReference type="RefSeq" id="WP_005861874.1">
    <property type="nucleotide sequence ID" value="NZ_BAABYH010000001.1"/>
</dbReference>
<evidence type="ECO:0000313" key="10">
    <source>
        <dbReference type="Proteomes" id="UP000095455"/>
    </source>
</evidence>
<dbReference type="OrthoDB" id="5365632at2"/>
<dbReference type="PANTHER" id="PTHR30250:SF26">
    <property type="entry name" value="PSMA PROTEIN"/>
    <property type="match status" value="1"/>
</dbReference>
<feature type="transmembrane region" description="Helical" evidence="6">
    <location>
        <begin position="439"/>
        <end position="460"/>
    </location>
</feature>
<keyword evidence="2" id="KW-1003">Cell membrane</keyword>
<dbReference type="PANTHER" id="PTHR30250">
    <property type="entry name" value="PST FAMILY PREDICTED COLANIC ACID TRANSPORTER"/>
    <property type="match status" value="1"/>
</dbReference>
<protein>
    <submittedName>
        <fullName evidence="7 9">Polysaccharide biosynthesis protein</fullName>
    </submittedName>
    <submittedName>
        <fullName evidence="8">Oligosaccharide flippase family protein</fullName>
    </submittedName>
</protein>
<feature type="transmembrane region" description="Helical" evidence="6">
    <location>
        <begin position="409"/>
        <end position="427"/>
    </location>
</feature>
<dbReference type="InterPro" id="IPR050833">
    <property type="entry name" value="Poly_Biosynth_Transport"/>
</dbReference>
<evidence type="ECO:0000256" key="1">
    <source>
        <dbReference type="ARBA" id="ARBA00004651"/>
    </source>
</evidence>
<feature type="transmembrane region" description="Helical" evidence="6">
    <location>
        <begin position="466"/>
        <end position="492"/>
    </location>
</feature>
<evidence type="ECO:0000313" key="7">
    <source>
        <dbReference type="EMBL" id="CUP00450.1"/>
    </source>
</evidence>
<dbReference type="Proteomes" id="UP001210126">
    <property type="component" value="Unassembled WGS sequence"/>
</dbReference>